<reference evidence="2" key="1">
    <citation type="submission" date="2022-09" db="EMBL/GenBank/DDBJ databases">
        <title>Australian commercial rhizobial inoculants.</title>
        <authorList>
            <person name="Kohlmeier M.G."/>
            <person name="O'Hara G.W."/>
            <person name="Colombi E."/>
            <person name="Ramsay J.P."/>
            <person name="Terpolilli J."/>
        </authorList>
    </citation>
    <scope>NUCLEOTIDE SEQUENCE</scope>
    <source>
        <strain evidence="2">WSM1592</strain>
    </source>
</reference>
<feature type="compositionally biased region" description="Basic and acidic residues" evidence="1">
    <location>
        <begin position="90"/>
        <end position="102"/>
    </location>
</feature>
<keyword evidence="3" id="KW-1185">Reference proteome</keyword>
<dbReference type="RefSeq" id="WP_027513183.1">
    <property type="nucleotide sequence ID" value="NZ_CP104143.1"/>
</dbReference>
<gene>
    <name evidence="2" type="ORF">N2599_08130</name>
</gene>
<feature type="region of interest" description="Disordered" evidence="1">
    <location>
        <begin position="79"/>
        <end position="102"/>
    </location>
</feature>
<proteinExistence type="predicted"/>
<evidence type="ECO:0000256" key="1">
    <source>
        <dbReference type="SAM" id="MobiDB-lite"/>
    </source>
</evidence>
<protein>
    <submittedName>
        <fullName evidence="2">Uncharacterized protein</fullName>
    </submittedName>
</protein>
<name>A0ABY5XMV8_RHISU</name>
<evidence type="ECO:0000313" key="3">
    <source>
        <dbReference type="Proteomes" id="UP001060123"/>
    </source>
</evidence>
<accession>A0ABY5XMV8</accession>
<organism evidence="2 3">
    <name type="scientific">Rhizobium sullae</name>
    <name type="common">Rhizobium hedysari</name>
    <dbReference type="NCBI Taxonomy" id="50338"/>
    <lineage>
        <taxon>Bacteria</taxon>
        <taxon>Pseudomonadati</taxon>
        <taxon>Pseudomonadota</taxon>
        <taxon>Alphaproteobacteria</taxon>
        <taxon>Hyphomicrobiales</taxon>
        <taxon>Rhizobiaceae</taxon>
        <taxon>Rhizobium/Agrobacterium group</taxon>
        <taxon>Rhizobium</taxon>
    </lineage>
</organism>
<sequence length="102" mass="11300">MIVVPLSSKVLIAHMAAMRTFHLNGRHAQQQVASVATGTVCQISYPFLYRCYDGSARRTWTMPFHEVLRVGVGECCTNDPGKGGMHPGYRKPDDFAKQESGE</sequence>
<dbReference type="EMBL" id="CP104143">
    <property type="protein sequence ID" value="UWU15950.1"/>
    <property type="molecule type" value="Genomic_DNA"/>
</dbReference>
<evidence type="ECO:0000313" key="2">
    <source>
        <dbReference type="EMBL" id="UWU15950.1"/>
    </source>
</evidence>
<dbReference type="Proteomes" id="UP001060123">
    <property type="component" value="Chromosome"/>
</dbReference>